<evidence type="ECO:0000313" key="2">
    <source>
        <dbReference type="EMBL" id="CAA9490546.1"/>
    </source>
</evidence>
<feature type="compositionally biased region" description="Basic and acidic residues" evidence="1">
    <location>
        <begin position="84"/>
        <end position="94"/>
    </location>
</feature>
<feature type="compositionally biased region" description="Basic residues" evidence="1">
    <location>
        <begin position="209"/>
        <end position="221"/>
    </location>
</feature>
<feature type="non-terminal residue" evidence="2">
    <location>
        <position position="1"/>
    </location>
</feature>
<sequence>GTPPRSTVASRRAAPRPGARSRDDARRPSPRPARRRRADDRRRQLPPRRLRLGGGRRTRAAGVRGLAAVAADGQPPGGGRGRRLRADQRRERGQRARPGAPVHRRRLPDEPAHVRRPSPGVVRGRHLRAGRDRQPRDARPHPRARSHQRPVQAGHLGRGGRPARGAARRERGLPHAALRELDRDEVRGGRDGVDQGRRLPGDEREGLRRHSHLPHPLRRQGARAGSV</sequence>
<dbReference type="EMBL" id="CADCVL010000355">
    <property type="protein sequence ID" value="CAA9490546.1"/>
    <property type="molecule type" value="Genomic_DNA"/>
</dbReference>
<feature type="non-terminal residue" evidence="2">
    <location>
        <position position="227"/>
    </location>
</feature>
<evidence type="ECO:0000256" key="1">
    <source>
        <dbReference type="SAM" id="MobiDB-lite"/>
    </source>
</evidence>
<accession>A0A6J4SCG0</accession>
<protein>
    <submittedName>
        <fullName evidence="2">Uncharacterized protein</fullName>
    </submittedName>
</protein>
<feature type="region of interest" description="Disordered" evidence="1">
    <location>
        <begin position="1"/>
        <end position="227"/>
    </location>
</feature>
<feature type="compositionally biased region" description="Low complexity" evidence="1">
    <location>
        <begin position="60"/>
        <end position="74"/>
    </location>
</feature>
<proteinExistence type="predicted"/>
<dbReference type="AlphaFoldDB" id="A0A6J4SCG0"/>
<feature type="compositionally biased region" description="Low complexity" evidence="1">
    <location>
        <begin position="8"/>
        <end position="18"/>
    </location>
</feature>
<feature type="compositionally biased region" description="Basic and acidic residues" evidence="1">
    <location>
        <begin position="129"/>
        <end position="140"/>
    </location>
</feature>
<reference evidence="2" key="1">
    <citation type="submission" date="2020-02" db="EMBL/GenBank/DDBJ databases">
        <authorList>
            <person name="Meier V. D."/>
        </authorList>
    </citation>
    <scope>NUCLEOTIDE SEQUENCE</scope>
    <source>
        <strain evidence="2">AVDCRST_MAG65</strain>
    </source>
</reference>
<feature type="compositionally biased region" description="Basic residues" evidence="1">
    <location>
        <begin position="44"/>
        <end position="59"/>
    </location>
</feature>
<gene>
    <name evidence="2" type="ORF">AVDCRST_MAG65-1995</name>
</gene>
<organism evidence="2">
    <name type="scientific">uncultured Solirubrobacteraceae bacterium</name>
    <dbReference type="NCBI Taxonomy" id="1162706"/>
    <lineage>
        <taxon>Bacteria</taxon>
        <taxon>Bacillati</taxon>
        <taxon>Actinomycetota</taxon>
        <taxon>Thermoleophilia</taxon>
        <taxon>Solirubrobacterales</taxon>
        <taxon>Solirubrobacteraceae</taxon>
        <taxon>environmental samples</taxon>
    </lineage>
</organism>
<feature type="compositionally biased region" description="Basic and acidic residues" evidence="1">
    <location>
        <begin position="167"/>
        <end position="208"/>
    </location>
</feature>
<name>A0A6J4SCG0_9ACTN</name>